<evidence type="ECO:0000313" key="16">
    <source>
        <dbReference type="EMBL" id="MTD13761.1"/>
    </source>
</evidence>
<keyword evidence="8 14" id="KW-0350">Heme biosynthesis</keyword>
<dbReference type="EMBL" id="WLYK01000001">
    <property type="protein sequence ID" value="MTD13761.1"/>
    <property type="molecule type" value="Genomic_DNA"/>
</dbReference>
<dbReference type="InterPro" id="IPR044878">
    <property type="entry name" value="UbiA_sf"/>
</dbReference>
<evidence type="ECO:0000256" key="12">
    <source>
        <dbReference type="ARBA" id="ARBA00042475"/>
    </source>
</evidence>
<evidence type="ECO:0000256" key="2">
    <source>
        <dbReference type="ARBA" id="ARBA00004919"/>
    </source>
</evidence>
<dbReference type="PANTHER" id="PTHR43448">
    <property type="entry name" value="PROTOHEME IX FARNESYLTRANSFERASE, MITOCHONDRIAL"/>
    <property type="match status" value="1"/>
</dbReference>
<comment type="catalytic activity">
    <reaction evidence="13 14">
        <text>heme b + (2E,6E)-farnesyl diphosphate + H2O = Fe(II)-heme o + diphosphate</text>
        <dbReference type="Rhea" id="RHEA:28070"/>
        <dbReference type="ChEBI" id="CHEBI:15377"/>
        <dbReference type="ChEBI" id="CHEBI:33019"/>
        <dbReference type="ChEBI" id="CHEBI:60344"/>
        <dbReference type="ChEBI" id="CHEBI:60530"/>
        <dbReference type="ChEBI" id="CHEBI:175763"/>
        <dbReference type="EC" id="2.5.1.141"/>
    </reaction>
</comment>
<feature type="transmembrane region" description="Helical" evidence="14">
    <location>
        <begin position="89"/>
        <end position="116"/>
    </location>
</feature>
<comment type="pathway">
    <text evidence="2 14">Porphyrin-containing compound metabolism; heme O biosynthesis; heme O from protoheme: step 1/1.</text>
</comment>
<evidence type="ECO:0000256" key="9">
    <source>
        <dbReference type="ARBA" id="ARBA00023136"/>
    </source>
</evidence>
<feature type="transmembrane region" description="Helical" evidence="14">
    <location>
        <begin position="326"/>
        <end position="348"/>
    </location>
</feature>
<protein>
    <recommendedName>
        <fullName evidence="11 14">Protoheme IX farnesyltransferase</fullName>
        <ecNumber evidence="3 14">2.5.1.141</ecNumber>
    </recommendedName>
    <alternativeName>
        <fullName evidence="12 14">Heme B farnesyltransferase</fullName>
    </alternativeName>
    <alternativeName>
        <fullName evidence="10 14">Heme O synthase</fullName>
    </alternativeName>
</protein>
<organism evidence="16 17">
    <name type="scientific">Nakamurella alba</name>
    <dbReference type="NCBI Taxonomy" id="2665158"/>
    <lineage>
        <taxon>Bacteria</taxon>
        <taxon>Bacillati</taxon>
        <taxon>Actinomycetota</taxon>
        <taxon>Actinomycetes</taxon>
        <taxon>Nakamurellales</taxon>
        <taxon>Nakamurellaceae</taxon>
        <taxon>Nakamurella</taxon>
    </lineage>
</organism>
<dbReference type="GO" id="GO:0008495">
    <property type="term" value="F:protoheme IX farnesyltransferase activity"/>
    <property type="evidence" value="ECO:0007669"/>
    <property type="project" value="UniProtKB-UniRule"/>
</dbReference>
<dbReference type="GO" id="GO:0048034">
    <property type="term" value="P:heme O biosynthetic process"/>
    <property type="evidence" value="ECO:0007669"/>
    <property type="project" value="UniProtKB-UniRule"/>
</dbReference>
<comment type="subcellular location">
    <subcellularLocation>
        <location evidence="1 14">Cell membrane</location>
        <topology evidence="1 14">Multi-pass membrane protein</topology>
    </subcellularLocation>
</comment>
<keyword evidence="9 14" id="KW-0472">Membrane</keyword>
<evidence type="ECO:0000256" key="4">
    <source>
        <dbReference type="ARBA" id="ARBA00022475"/>
    </source>
</evidence>
<accession>A0A7K1FI15</accession>
<dbReference type="NCBIfam" id="NF003349">
    <property type="entry name" value="PRK04375.1-2"/>
    <property type="match status" value="1"/>
</dbReference>
<feature type="transmembrane region" description="Helical" evidence="14">
    <location>
        <begin position="137"/>
        <end position="159"/>
    </location>
</feature>
<evidence type="ECO:0000256" key="3">
    <source>
        <dbReference type="ARBA" id="ARBA00012292"/>
    </source>
</evidence>
<feature type="transmembrane region" description="Helical" evidence="14">
    <location>
        <begin position="260"/>
        <end position="279"/>
    </location>
</feature>
<feature type="transmembrane region" description="Helical" evidence="14">
    <location>
        <begin position="191"/>
        <end position="210"/>
    </location>
</feature>
<evidence type="ECO:0000256" key="1">
    <source>
        <dbReference type="ARBA" id="ARBA00004651"/>
    </source>
</evidence>
<evidence type="ECO:0000256" key="11">
    <source>
        <dbReference type="ARBA" id="ARBA00040810"/>
    </source>
</evidence>
<dbReference type="CDD" id="cd13957">
    <property type="entry name" value="PT_UbiA_Cox10"/>
    <property type="match status" value="1"/>
</dbReference>
<dbReference type="Pfam" id="PF01040">
    <property type="entry name" value="UbiA"/>
    <property type="match status" value="1"/>
</dbReference>
<sequence>MGRHRQPPRPVREQLGGSALSVPAPGPDARSVSTPVADRGTLDPGILVGGRRSKVTSTLLAYVALTKPRIIELLLITTIPAMFAAERGIPGFGLVVATLVGGTLAAGSANALNCVVDADIDAVMRRTRTRPLARHAVPTRNALVFGIVLGILSAAFLAWTTTWQAAVLAVVAILFYVFVYSMWLKRRTSQNIVWGGLAGCMPVIIGWSAITGGIGWPAWVFFGVIFFWTPPHTWALAMRYREDYAAAGVPMLPVVATERVVVRQIVVYSWAMVACSLLLVPASSWIYAAVAAPAGLLFLATAHILHFRVLKGVPAQPMTLFHLSNLYLTVISVAWAVDAAIGLNVVGWPW</sequence>
<feature type="transmembrane region" description="Helical" evidence="14">
    <location>
        <begin position="285"/>
        <end position="305"/>
    </location>
</feature>
<feature type="transmembrane region" description="Helical" evidence="14">
    <location>
        <begin position="59"/>
        <end position="83"/>
    </location>
</feature>
<dbReference type="UniPathway" id="UPA00834">
    <property type="reaction ID" value="UER00712"/>
</dbReference>
<evidence type="ECO:0000256" key="5">
    <source>
        <dbReference type="ARBA" id="ARBA00022679"/>
    </source>
</evidence>
<dbReference type="AlphaFoldDB" id="A0A7K1FI15"/>
<evidence type="ECO:0000256" key="10">
    <source>
        <dbReference type="ARBA" id="ARBA00030253"/>
    </source>
</evidence>
<comment type="caution">
    <text evidence="16">The sequence shown here is derived from an EMBL/GenBank/DDBJ whole genome shotgun (WGS) entry which is preliminary data.</text>
</comment>
<dbReference type="InterPro" id="IPR000537">
    <property type="entry name" value="UbiA_prenyltransferase"/>
</dbReference>
<gene>
    <name evidence="14" type="primary">ctaB</name>
    <name evidence="16" type="ORF">GIS00_07365</name>
</gene>
<dbReference type="HAMAP" id="MF_00154">
    <property type="entry name" value="CyoE_CtaB"/>
    <property type="match status" value="1"/>
</dbReference>
<keyword evidence="5 14" id="KW-0808">Transferase</keyword>
<proteinExistence type="inferred from homology"/>
<feature type="region of interest" description="Disordered" evidence="15">
    <location>
        <begin position="1"/>
        <end position="37"/>
    </location>
</feature>
<feature type="transmembrane region" description="Helical" evidence="14">
    <location>
        <begin position="165"/>
        <end position="184"/>
    </location>
</feature>
<evidence type="ECO:0000256" key="15">
    <source>
        <dbReference type="SAM" id="MobiDB-lite"/>
    </source>
</evidence>
<evidence type="ECO:0000256" key="13">
    <source>
        <dbReference type="ARBA" id="ARBA00047690"/>
    </source>
</evidence>
<dbReference type="GO" id="GO:0005886">
    <property type="term" value="C:plasma membrane"/>
    <property type="evidence" value="ECO:0007669"/>
    <property type="project" value="UniProtKB-SubCell"/>
</dbReference>
<keyword evidence="7 14" id="KW-1133">Transmembrane helix</keyword>
<keyword evidence="6 14" id="KW-0812">Transmembrane</keyword>
<comment type="miscellaneous">
    <text evidence="14">Carbon 2 of the heme B porphyrin ring is defined according to the Fischer nomenclature.</text>
</comment>
<evidence type="ECO:0000256" key="8">
    <source>
        <dbReference type="ARBA" id="ARBA00023133"/>
    </source>
</evidence>
<dbReference type="Proteomes" id="UP000460221">
    <property type="component" value="Unassembled WGS sequence"/>
</dbReference>
<keyword evidence="17" id="KW-1185">Reference proteome</keyword>
<dbReference type="InterPro" id="IPR006369">
    <property type="entry name" value="Protohaem_IX_farnesylTrfase"/>
</dbReference>
<evidence type="ECO:0000256" key="6">
    <source>
        <dbReference type="ARBA" id="ARBA00022692"/>
    </source>
</evidence>
<evidence type="ECO:0000256" key="7">
    <source>
        <dbReference type="ARBA" id="ARBA00022989"/>
    </source>
</evidence>
<comment type="function">
    <text evidence="14">Converts heme B (protoheme IX) to heme O by substitution of the vinyl group on carbon 2 of heme B porphyrin ring with a hydroxyethyl farnesyl side group.</text>
</comment>
<evidence type="ECO:0000256" key="14">
    <source>
        <dbReference type="HAMAP-Rule" id="MF_00154"/>
    </source>
</evidence>
<keyword evidence="4 14" id="KW-1003">Cell membrane</keyword>
<dbReference type="FunFam" id="1.10.357.140:FF:000001">
    <property type="entry name" value="Protoheme IX farnesyltransferase"/>
    <property type="match status" value="1"/>
</dbReference>
<comment type="similarity">
    <text evidence="14">Belongs to the UbiA prenyltransferase family. Protoheme IX farnesyltransferase subfamily.</text>
</comment>
<reference evidence="16 17" key="1">
    <citation type="submission" date="2019-11" db="EMBL/GenBank/DDBJ databases">
        <authorList>
            <person name="Jiang L.-Q."/>
        </authorList>
    </citation>
    <scope>NUCLEOTIDE SEQUENCE [LARGE SCALE GENOMIC DNA]</scope>
    <source>
        <strain evidence="16 17">YIM 132087</strain>
    </source>
</reference>
<dbReference type="PANTHER" id="PTHR43448:SF7">
    <property type="entry name" value="4-HYDROXYBENZOATE SOLANESYLTRANSFERASE"/>
    <property type="match status" value="1"/>
</dbReference>
<dbReference type="Gene3D" id="1.10.357.140">
    <property type="entry name" value="UbiA prenyltransferase"/>
    <property type="match status" value="1"/>
</dbReference>
<name>A0A7K1FI15_9ACTN</name>
<feature type="transmembrane region" description="Helical" evidence="14">
    <location>
        <begin position="216"/>
        <end position="240"/>
    </location>
</feature>
<dbReference type="EC" id="2.5.1.141" evidence="3 14"/>
<evidence type="ECO:0000313" key="17">
    <source>
        <dbReference type="Proteomes" id="UP000460221"/>
    </source>
</evidence>
<dbReference type="NCBIfam" id="TIGR01473">
    <property type="entry name" value="cyoE_ctaB"/>
    <property type="match status" value="1"/>
</dbReference>